<sequence>MLGTSVERTTGGETAGQEPAVGYRLPRLDVPVAALVLALGALVAVGALAWLLVTTPLGIVAVYTVVVLLPLLIPMAVVWVVSSVLERY</sequence>
<keyword evidence="1" id="KW-1133">Transmembrane helix</keyword>
<evidence type="ECO:0000313" key="2">
    <source>
        <dbReference type="EMBL" id="MWG34277.1"/>
    </source>
</evidence>
<keyword evidence="1" id="KW-0812">Transmembrane</keyword>
<comment type="caution">
    <text evidence="2">The sequence shown here is derived from an EMBL/GenBank/DDBJ whole genome shotgun (WGS) entry which is preliminary data.</text>
</comment>
<evidence type="ECO:0000256" key="1">
    <source>
        <dbReference type="SAM" id="Phobius"/>
    </source>
</evidence>
<reference evidence="2 3" key="1">
    <citation type="submission" date="2019-12" db="EMBL/GenBank/DDBJ databases">
        <title>Halocatena pleomorpha gen. nov. sp. nov., an extremely halophilic archaeon of family Halobacteriaceae isolated from saltpan soil.</title>
        <authorList>
            <person name="Pal Y."/>
            <person name="Verma A."/>
            <person name="Krishnamurthi S."/>
            <person name="Kumar P."/>
        </authorList>
    </citation>
    <scope>NUCLEOTIDE SEQUENCE [LARGE SCALE GENOMIC DNA]</scope>
    <source>
        <strain evidence="2 3">JCM 16495</strain>
    </source>
</reference>
<dbReference type="RefSeq" id="WP_158203983.1">
    <property type="nucleotide sequence ID" value="NZ_WSZK01000015.1"/>
</dbReference>
<protein>
    <submittedName>
        <fullName evidence="2">Uncharacterized protein</fullName>
    </submittedName>
</protein>
<gene>
    <name evidence="2" type="ORF">GQS65_07200</name>
</gene>
<evidence type="ECO:0000313" key="3">
    <source>
        <dbReference type="Proteomes" id="UP000451471"/>
    </source>
</evidence>
<organism evidence="2 3">
    <name type="scientific">Halomarina oriensis</name>
    <dbReference type="NCBI Taxonomy" id="671145"/>
    <lineage>
        <taxon>Archaea</taxon>
        <taxon>Methanobacteriati</taxon>
        <taxon>Methanobacteriota</taxon>
        <taxon>Stenosarchaea group</taxon>
        <taxon>Halobacteria</taxon>
        <taxon>Halobacteriales</taxon>
        <taxon>Natronomonadaceae</taxon>
        <taxon>Halomarina</taxon>
    </lineage>
</organism>
<dbReference type="AlphaFoldDB" id="A0A6B0GKE5"/>
<feature type="transmembrane region" description="Helical" evidence="1">
    <location>
        <begin position="32"/>
        <end position="53"/>
    </location>
</feature>
<keyword evidence="1" id="KW-0472">Membrane</keyword>
<keyword evidence="3" id="KW-1185">Reference proteome</keyword>
<name>A0A6B0GKE5_9EURY</name>
<feature type="transmembrane region" description="Helical" evidence="1">
    <location>
        <begin position="59"/>
        <end position="81"/>
    </location>
</feature>
<dbReference type="EMBL" id="WSZK01000015">
    <property type="protein sequence ID" value="MWG34277.1"/>
    <property type="molecule type" value="Genomic_DNA"/>
</dbReference>
<dbReference type="Proteomes" id="UP000451471">
    <property type="component" value="Unassembled WGS sequence"/>
</dbReference>
<proteinExistence type="predicted"/>
<accession>A0A6B0GKE5</accession>